<dbReference type="InterPro" id="IPR058626">
    <property type="entry name" value="MdtA-like_b-barrel"/>
</dbReference>
<evidence type="ECO:0000313" key="10">
    <source>
        <dbReference type="Proteomes" id="UP001576784"/>
    </source>
</evidence>
<evidence type="ECO:0000256" key="5">
    <source>
        <dbReference type="SAM" id="MobiDB-lite"/>
    </source>
</evidence>
<accession>A0ABV4XLA3</accession>
<dbReference type="InterPro" id="IPR058627">
    <property type="entry name" value="MdtA-like_C"/>
</dbReference>
<evidence type="ECO:0000313" key="9">
    <source>
        <dbReference type="EMBL" id="MFB2891769.1"/>
    </source>
</evidence>
<proteinExistence type="inferred from homology"/>
<dbReference type="Gene3D" id="2.40.30.170">
    <property type="match status" value="1"/>
</dbReference>
<feature type="domain" description="Multidrug resistance protein MdtA-like C-terminal permuted SH3" evidence="8">
    <location>
        <begin position="422"/>
        <end position="481"/>
    </location>
</feature>
<dbReference type="Gene3D" id="2.40.50.100">
    <property type="match status" value="1"/>
</dbReference>
<name>A0ABV4XLA3_9CYAN</name>
<evidence type="ECO:0000259" key="8">
    <source>
        <dbReference type="Pfam" id="PF25967"/>
    </source>
</evidence>
<dbReference type="Gene3D" id="2.40.420.20">
    <property type="match status" value="1"/>
</dbReference>
<reference evidence="9 10" key="1">
    <citation type="submission" date="2024-09" db="EMBL/GenBank/DDBJ databases">
        <title>Floridaenema gen nov. (Aerosakkonemataceae, Aerosakkonematales ord. nov., Cyanobacteria) from benthic tropical and subtropical fresh waters, with the description of four new species.</title>
        <authorList>
            <person name="Moretto J.A."/>
            <person name="Berthold D.E."/>
            <person name="Lefler F.W."/>
            <person name="Huang I.-S."/>
            <person name="Laughinghouse H. IV."/>
        </authorList>
    </citation>
    <scope>NUCLEOTIDE SEQUENCE [LARGE SCALE GENOMIC DNA]</scope>
    <source>
        <strain evidence="9 10">BLCC-F50</strain>
    </source>
</reference>
<feature type="domain" description="Multidrug resistance protein MdtA-like barrel-sandwich hybrid" evidence="6">
    <location>
        <begin position="78"/>
        <end position="331"/>
    </location>
</feature>
<comment type="subcellular location">
    <subcellularLocation>
        <location evidence="1">Cell membrane</location>
    </subcellularLocation>
</comment>
<feature type="compositionally biased region" description="Basic and acidic residues" evidence="5">
    <location>
        <begin position="498"/>
        <end position="511"/>
    </location>
</feature>
<dbReference type="Pfam" id="PF25944">
    <property type="entry name" value="Beta-barrel_RND"/>
    <property type="match status" value="1"/>
</dbReference>
<comment type="similarity">
    <text evidence="2">Belongs to the membrane fusion protein (MFP) (TC 8.A.1) family.</text>
</comment>
<evidence type="ECO:0000256" key="2">
    <source>
        <dbReference type="ARBA" id="ARBA00009477"/>
    </source>
</evidence>
<dbReference type="PANTHER" id="PTHR30469">
    <property type="entry name" value="MULTIDRUG RESISTANCE PROTEIN MDTA"/>
    <property type="match status" value="1"/>
</dbReference>
<evidence type="ECO:0000259" key="6">
    <source>
        <dbReference type="Pfam" id="PF25917"/>
    </source>
</evidence>
<gene>
    <name evidence="9" type="ORF">ACE1CI_02380</name>
</gene>
<evidence type="ECO:0000256" key="1">
    <source>
        <dbReference type="ARBA" id="ARBA00004236"/>
    </source>
</evidence>
<dbReference type="InterPro" id="IPR006143">
    <property type="entry name" value="RND_pump_MFP"/>
</dbReference>
<dbReference type="Pfam" id="PF25967">
    <property type="entry name" value="RND-MFP_C"/>
    <property type="match status" value="1"/>
</dbReference>
<dbReference type="SUPFAM" id="SSF111369">
    <property type="entry name" value="HlyD-like secretion proteins"/>
    <property type="match status" value="2"/>
</dbReference>
<keyword evidence="10" id="KW-1185">Reference proteome</keyword>
<evidence type="ECO:0000259" key="7">
    <source>
        <dbReference type="Pfam" id="PF25944"/>
    </source>
</evidence>
<dbReference type="Proteomes" id="UP001576784">
    <property type="component" value="Unassembled WGS sequence"/>
</dbReference>
<dbReference type="EMBL" id="JBHFNR010000017">
    <property type="protein sequence ID" value="MFB2891769.1"/>
    <property type="molecule type" value="Genomic_DNA"/>
</dbReference>
<sequence length="511" mass="54640">MRLVFSQRDIHLRLLVLSRLSLLLLAVTSLSACSGKGIAAKPQAVRGKDAVPVKVATVTQKTIPLEIHAIGNVEAVSVVSVKAQIGGQLNRVYFQPGQLVKKGDLLFKIDSRPLEATLAQARATLAKDLAQVQQAEAKRSADLAQVQQAEAKWQADLTQIKQSEAKRDADAAQIKEAISNLNKNTAEARQAAAEAQRYASLLQEGAISKNQYEQYRTQAESSSATSQAGRAAIENAQASARASSSAVENARAVAAASNAAVENARATVKADEAVIESAKATTKADTAAIENAQIQLSYSSIYAPIDGRTGSLLVTEGNLIKENDTTPMVTINQVSPIYVTFTIPQQKLPQVRQYMATGQLTVKAIIGKDSQNPVLGKLTFIDNAVDNTTGTIKLKATFDNLDNRLWPGQFVNVLLELTQETNAIAVPSQAIQTGQKGQFVFVVKPDMSVQMQPVTVSRTVDDDAVIAEGLKPGEKVVTDGTLRLVPGAKVRIGQGRRQGKETAEKPADSQK</sequence>
<feature type="coiled-coil region" evidence="4">
    <location>
        <begin position="118"/>
        <end position="198"/>
    </location>
</feature>
<dbReference type="Gene3D" id="1.10.287.470">
    <property type="entry name" value="Helix hairpin bin"/>
    <property type="match status" value="1"/>
</dbReference>
<dbReference type="NCBIfam" id="TIGR01730">
    <property type="entry name" value="RND_mfp"/>
    <property type="match status" value="1"/>
</dbReference>
<evidence type="ECO:0000256" key="4">
    <source>
        <dbReference type="SAM" id="Coils"/>
    </source>
</evidence>
<comment type="caution">
    <text evidence="9">The sequence shown here is derived from an EMBL/GenBank/DDBJ whole genome shotgun (WGS) entry which is preliminary data.</text>
</comment>
<organism evidence="9 10">
    <name type="scientific">Floridaenema flaviceps BLCC-F50</name>
    <dbReference type="NCBI Taxonomy" id="3153642"/>
    <lineage>
        <taxon>Bacteria</taxon>
        <taxon>Bacillati</taxon>
        <taxon>Cyanobacteriota</taxon>
        <taxon>Cyanophyceae</taxon>
        <taxon>Oscillatoriophycideae</taxon>
        <taxon>Aerosakkonematales</taxon>
        <taxon>Aerosakkonemataceae</taxon>
        <taxon>Floridanema</taxon>
        <taxon>Floridanema flaviceps</taxon>
    </lineage>
</organism>
<evidence type="ECO:0000256" key="3">
    <source>
        <dbReference type="ARBA" id="ARBA00022448"/>
    </source>
</evidence>
<keyword evidence="4" id="KW-0175">Coiled coil</keyword>
<keyword evidence="3" id="KW-0813">Transport</keyword>
<feature type="region of interest" description="Disordered" evidence="5">
    <location>
        <begin position="489"/>
        <end position="511"/>
    </location>
</feature>
<dbReference type="PANTHER" id="PTHR30469:SF36">
    <property type="entry name" value="BLL3903 PROTEIN"/>
    <property type="match status" value="1"/>
</dbReference>
<dbReference type="PROSITE" id="PS51257">
    <property type="entry name" value="PROKAR_LIPOPROTEIN"/>
    <property type="match status" value="1"/>
</dbReference>
<dbReference type="Pfam" id="PF25917">
    <property type="entry name" value="BSH_RND"/>
    <property type="match status" value="1"/>
</dbReference>
<dbReference type="RefSeq" id="WP_413261446.1">
    <property type="nucleotide sequence ID" value="NZ_JBHFNR010000017.1"/>
</dbReference>
<dbReference type="InterPro" id="IPR058625">
    <property type="entry name" value="MdtA-like_BSH"/>
</dbReference>
<feature type="domain" description="Multidrug resistance protein MdtA-like beta-barrel" evidence="7">
    <location>
        <begin position="336"/>
        <end position="418"/>
    </location>
</feature>
<protein>
    <submittedName>
        <fullName evidence="9">Efflux RND transporter periplasmic adaptor subunit</fullName>
    </submittedName>
</protein>